<evidence type="ECO:0000313" key="5">
    <source>
        <dbReference type="EMBL" id="KAJ3585820.1"/>
    </source>
</evidence>
<evidence type="ECO:0000313" key="6">
    <source>
        <dbReference type="Proteomes" id="UP001148018"/>
    </source>
</evidence>
<feature type="disulfide bond" evidence="1">
    <location>
        <begin position="38"/>
        <end position="51"/>
    </location>
</feature>
<feature type="signal peptide" evidence="3">
    <location>
        <begin position="1"/>
        <end position="17"/>
    </location>
</feature>
<dbReference type="PROSITE" id="PS50050">
    <property type="entry name" value="TNFR_NGFR_2"/>
    <property type="match status" value="2"/>
</dbReference>
<dbReference type="SUPFAM" id="SSF57586">
    <property type="entry name" value="TNF receptor-like"/>
    <property type="match status" value="2"/>
</dbReference>
<comment type="caution">
    <text evidence="5">The sequence shown here is derived from an EMBL/GenBank/DDBJ whole genome shotgun (WGS) entry which is preliminary data.</text>
</comment>
<dbReference type="PROSITE" id="PS00652">
    <property type="entry name" value="TNFR_NGFR_1"/>
    <property type="match status" value="2"/>
</dbReference>
<name>A0A9Q0I5A2_9TELE</name>
<dbReference type="FunFam" id="2.10.50.10:FF:000007">
    <property type="entry name" value="TNF receptor superfamily member 14"/>
    <property type="match status" value="1"/>
</dbReference>
<dbReference type="Pfam" id="PF00020">
    <property type="entry name" value="TNFR_c6"/>
    <property type="match status" value="1"/>
</dbReference>
<dbReference type="GO" id="GO:0046642">
    <property type="term" value="P:negative regulation of alpha-beta T cell proliferation"/>
    <property type="evidence" value="ECO:0007669"/>
    <property type="project" value="TreeGrafter"/>
</dbReference>
<keyword evidence="6" id="KW-1185">Reference proteome</keyword>
<reference evidence="5" key="1">
    <citation type="submission" date="2022-07" db="EMBL/GenBank/DDBJ databases">
        <title>Chromosome-level genome of Muraenolepis orangiensis.</title>
        <authorList>
            <person name="Kim J."/>
        </authorList>
    </citation>
    <scope>NUCLEOTIDE SEQUENCE</scope>
    <source>
        <strain evidence="5">KU_S4_2022</strain>
        <tissue evidence="5">Muscle</tissue>
    </source>
</reference>
<feature type="domain" description="TNFR-Cys" evidence="4">
    <location>
        <begin position="25"/>
        <end position="59"/>
    </location>
</feature>
<feature type="domain" description="TNFR-Cys" evidence="4">
    <location>
        <begin position="61"/>
        <end position="103"/>
    </location>
</feature>
<feature type="repeat" description="TNFR-Cys" evidence="1">
    <location>
        <begin position="25"/>
        <end position="59"/>
    </location>
</feature>
<evidence type="ECO:0000256" key="3">
    <source>
        <dbReference type="SAM" id="SignalP"/>
    </source>
</evidence>
<accession>A0A9Q0I5A2</accession>
<proteinExistence type="predicted"/>
<dbReference type="GO" id="GO:0050829">
    <property type="term" value="P:defense response to Gram-negative bacterium"/>
    <property type="evidence" value="ECO:0007669"/>
    <property type="project" value="TreeGrafter"/>
</dbReference>
<evidence type="ECO:0000259" key="4">
    <source>
        <dbReference type="PROSITE" id="PS50050"/>
    </source>
</evidence>
<feature type="disulfide bond" evidence="1">
    <location>
        <begin position="41"/>
        <end position="59"/>
    </location>
</feature>
<keyword evidence="2" id="KW-1133">Transmembrane helix</keyword>
<dbReference type="GO" id="GO:0002720">
    <property type="term" value="P:positive regulation of cytokine production involved in immune response"/>
    <property type="evidence" value="ECO:0007669"/>
    <property type="project" value="TreeGrafter"/>
</dbReference>
<dbReference type="GO" id="GO:0009897">
    <property type="term" value="C:external side of plasma membrane"/>
    <property type="evidence" value="ECO:0007669"/>
    <property type="project" value="TreeGrafter"/>
</dbReference>
<organism evidence="5 6">
    <name type="scientific">Muraenolepis orangiensis</name>
    <name type="common">Patagonian moray cod</name>
    <dbReference type="NCBI Taxonomy" id="630683"/>
    <lineage>
        <taxon>Eukaryota</taxon>
        <taxon>Metazoa</taxon>
        <taxon>Chordata</taxon>
        <taxon>Craniata</taxon>
        <taxon>Vertebrata</taxon>
        <taxon>Euteleostomi</taxon>
        <taxon>Actinopterygii</taxon>
        <taxon>Neopterygii</taxon>
        <taxon>Teleostei</taxon>
        <taxon>Neoteleostei</taxon>
        <taxon>Acanthomorphata</taxon>
        <taxon>Zeiogadaria</taxon>
        <taxon>Gadariae</taxon>
        <taxon>Gadiformes</taxon>
        <taxon>Muraenolepidoidei</taxon>
        <taxon>Muraenolepididae</taxon>
        <taxon>Muraenolepis</taxon>
    </lineage>
</organism>
<dbReference type="Proteomes" id="UP001148018">
    <property type="component" value="Unassembled WGS sequence"/>
</dbReference>
<protein>
    <recommendedName>
        <fullName evidence="4">TNFR-Cys domain-containing protein</fullName>
    </recommendedName>
</protein>
<dbReference type="InterPro" id="IPR001368">
    <property type="entry name" value="TNFR/NGFR_Cys_rich_reg"/>
</dbReference>
<keyword evidence="2" id="KW-0812">Transmembrane</keyword>
<feature type="repeat" description="TNFR-Cys" evidence="1">
    <location>
        <begin position="61"/>
        <end position="103"/>
    </location>
</feature>
<dbReference type="GO" id="GO:0050830">
    <property type="term" value="P:defense response to Gram-positive bacterium"/>
    <property type="evidence" value="ECO:0007669"/>
    <property type="project" value="TreeGrafter"/>
</dbReference>
<dbReference type="SMART" id="SM00208">
    <property type="entry name" value="TNFR"/>
    <property type="match status" value="4"/>
</dbReference>
<dbReference type="Gene3D" id="2.10.50.10">
    <property type="entry name" value="Tumor Necrosis Factor Receptor, subunit A, domain 2"/>
    <property type="match status" value="3"/>
</dbReference>
<dbReference type="AlphaFoldDB" id="A0A9Q0I5A2"/>
<feature type="transmembrane region" description="Helical" evidence="2">
    <location>
        <begin position="193"/>
        <end position="215"/>
    </location>
</feature>
<dbReference type="PANTHER" id="PTHR46838">
    <property type="entry name" value="TUMOR NECROSIS FACTOR RECEPTOR SUPERFAMILY MEMBER 14"/>
    <property type="match status" value="1"/>
</dbReference>
<dbReference type="OrthoDB" id="10031141at2759"/>
<gene>
    <name evidence="5" type="ORF">NHX12_012228</name>
</gene>
<evidence type="ECO:0000256" key="1">
    <source>
        <dbReference type="PROSITE-ProRule" id="PRU00206"/>
    </source>
</evidence>
<feature type="disulfide bond" evidence="1">
    <location>
        <begin position="62"/>
        <end position="77"/>
    </location>
</feature>
<dbReference type="EMBL" id="JANIIK010000117">
    <property type="protein sequence ID" value="KAJ3585820.1"/>
    <property type="molecule type" value="Genomic_DNA"/>
</dbReference>
<keyword evidence="1" id="KW-1015">Disulfide bond</keyword>
<dbReference type="GO" id="GO:2000406">
    <property type="term" value="P:positive regulation of T cell migration"/>
    <property type="evidence" value="ECO:0007669"/>
    <property type="project" value="TreeGrafter"/>
</dbReference>
<keyword evidence="2" id="KW-0472">Membrane</keyword>
<keyword evidence="3" id="KW-0732">Signal</keyword>
<evidence type="ECO:0000256" key="2">
    <source>
        <dbReference type="SAM" id="Phobius"/>
    </source>
</evidence>
<feature type="chain" id="PRO_5040499303" description="TNFR-Cys domain-containing protein" evidence="3">
    <location>
        <begin position="18"/>
        <end position="259"/>
    </location>
</feature>
<dbReference type="PANTHER" id="PTHR46838:SF1">
    <property type="entry name" value="TUMOR NECROSIS FACTOR RECEPTOR SUPERFAMILY MEMBER 14"/>
    <property type="match status" value="1"/>
</dbReference>
<comment type="caution">
    <text evidence="1">Lacks conserved residue(s) required for the propagation of feature annotation.</text>
</comment>
<sequence length="259" mass="27707">MFNSCSLYLFFFQSVFHRQCYVSANCRQAEYKVGDECCPPCPPGMHVSEHCTESTSTLCATCEEGTFQGDHNGREQCFGCKNCDAGLSLKEKKSCTATSDALCGPLDGYFCVDPGGGGCLAAQKHRVCSPGQHISQRGTTDKDTECLHCTNGTFSDGTSTSCQTHTKCEGLELIKPGSDSTDSECGKPSLHSGILVVIVLAVVVLVAIVTGAVIWRYNKKRKDNQPTEISVDTSDEVGVRFTSAQTSPQCHGSGSTVVE</sequence>